<feature type="domain" description="DUF6593" evidence="1">
    <location>
        <begin position="77"/>
        <end position="179"/>
    </location>
</feature>
<protein>
    <recommendedName>
        <fullName evidence="1">DUF6593 domain-containing protein</fullName>
    </recommendedName>
</protein>
<dbReference type="InterPro" id="IPR046528">
    <property type="entry name" value="DUF6593"/>
</dbReference>
<accession>A0A8E2AVG2</accession>
<dbReference type="OrthoDB" id="3242031at2759"/>
<sequence length="185" mass="20446">MSTKFGMPIFLEDKTGDIAGSEFTDIYNRARLVLRCTLRNAARAAYMVYDLSERVDSRSGLPVPAACLDFGANNALGSVKIRGGEYVPMSQYLSKLSPLGSSKARKFTASDGQEYRWTYQSGKEDEWCKNASNYHIASYVLKPAGEPQYSGSSGCTLTIEEDFTHLAAELLASLTIMRHIAKYNL</sequence>
<organism evidence="2 3">
    <name type="scientific">Obba rivulosa</name>
    <dbReference type="NCBI Taxonomy" id="1052685"/>
    <lineage>
        <taxon>Eukaryota</taxon>
        <taxon>Fungi</taxon>
        <taxon>Dikarya</taxon>
        <taxon>Basidiomycota</taxon>
        <taxon>Agaricomycotina</taxon>
        <taxon>Agaricomycetes</taxon>
        <taxon>Polyporales</taxon>
        <taxon>Gelatoporiaceae</taxon>
        <taxon>Obba</taxon>
    </lineage>
</organism>
<dbReference type="Proteomes" id="UP000250043">
    <property type="component" value="Unassembled WGS sequence"/>
</dbReference>
<reference evidence="2 3" key="1">
    <citation type="submission" date="2016-07" db="EMBL/GenBank/DDBJ databases">
        <title>Draft genome of the white-rot fungus Obba rivulosa 3A-2.</title>
        <authorList>
            <consortium name="DOE Joint Genome Institute"/>
            <person name="Miettinen O."/>
            <person name="Riley R."/>
            <person name="Acob R."/>
            <person name="Barry K."/>
            <person name="Cullen D."/>
            <person name="De Vries R."/>
            <person name="Hainaut M."/>
            <person name="Hatakka A."/>
            <person name="Henrissat B."/>
            <person name="Hilden K."/>
            <person name="Kuo R."/>
            <person name="Labutti K."/>
            <person name="Lipzen A."/>
            <person name="Makela M.R."/>
            <person name="Sandor L."/>
            <person name="Spatafora J.W."/>
            <person name="Grigoriev I.V."/>
            <person name="Hibbett D.S."/>
        </authorList>
    </citation>
    <scope>NUCLEOTIDE SEQUENCE [LARGE SCALE GENOMIC DNA]</scope>
    <source>
        <strain evidence="2 3">3A-2</strain>
    </source>
</reference>
<dbReference type="EMBL" id="KV722436">
    <property type="protein sequence ID" value="OCH89060.1"/>
    <property type="molecule type" value="Genomic_DNA"/>
</dbReference>
<evidence type="ECO:0000313" key="3">
    <source>
        <dbReference type="Proteomes" id="UP000250043"/>
    </source>
</evidence>
<evidence type="ECO:0000313" key="2">
    <source>
        <dbReference type="EMBL" id="OCH89060.1"/>
    </source>
</evidence>
<keyword evidence="3" id="KW-1185">Reference proteome</keyword>
<proteinExistence type="predicted"/>
<gene>
    <name evidence="2" type="ORF">OBBRIDRAFT_42684</name>
</gene>
<evidence type="ECO:0000259" key="1">
    <source>
        <dbReference type="Pfam" id="PF20236"/>
    </source>
</evidence>
<name>A0A8E2AVG2_9APHY</name>
<dbReference type="AlphaFoldDB" id="A0A8E2AVG2"/>
<dbReference type="Pfam" id="PF20236">
    <property type="entry name" value="DUF6593"/>
    <property type="match status" value="1"/>
</dbReference>